<protein>
    <submittedName>
        <fullName evidence="1">Uncharacterized protein</fullName>
    </submittedName>
</protein>
<evidence type="ECO:0000313" key="2">
    <source>
        <dbReference type="Proteomes" id="UP000004344"/>
    </source>
</evidence>
<dbReference type="Proteomes" id="UP000004344">
    <property type="component" value="Unassembled WGS sequence"/>
</dbReference>
<dbReference type="PATRIC" id="fig|741277.3.peg.3751"/>
<proteinExistence type="predicted"/>
<comment type="caution">
    <text evidence="1">The sequence shown here is derived from an EMBL/GenBank/DDBJ whole genome shotgun (WGS) entry which is preliminary data.</text>
</comment>
<name>G6FZF0_9CYAN</name>
<sequence>MREISPNPEKVVNFSFIINRASLSVLKTRLVAVQIKN</sequence>
<gene>
    <name evidence="1" type="ORF">FJSC11DRAFT_4249</name>
</gene>
<dbReference type="EMBL" id="AGIZ01000016">
    <property type="protein sequence ID" value="EHC08879.1"/>
    <property type="molecule type" value="Genomic_DNA"/>
</dbReference>
<evidence type="ECO:0000313" key="1">
    <source>
        <dbReference type="EMBL" id="EHC08879.1"/>
    </source>
</evidence>
<keyword evidence="2" id="KW-1185">Reference proteome</keyword>
<accession>G6FZF0</accession>
<reference evidence="1 2" key="1">
    <citation type="submission" date="2011-09" db="EMBL/GenBank/DDBJ databases">
        <title>The draft genome of Fischerella sp. JSC-11.</title>
        <authorList>
            <consortium name="US DOE Joint Genome Institute (JGI-PGF)"/>
            <person name="Lucas S."/>
            <person name="Han J."/>
            <person name="Lapidus A."/>
            <person name="Cheng J.-F."/>
            <person name="Goodwin L."/>
            <person name="Pitluck S."/>
            <person name="Peters L."/>
            <person name="Land M.L."/>
            <person name="Hauser L."/>
            <person name="Sarkisova S."/>
            <person name="Bryant D.A."/>
            <person name="Brown I."/>
            <person name="Woyke T.J."/>
        </authorList>
    </citation>
    <scope>NUCLEOTIDE SEQUENCE [LARGE SCALE GENOMIC DNA]</scope>
    <source>
        <strain evidence="1 2">JSC-11</strain>
    </source>
</reference>
<dbReference type="AlphaFoldDB" id="G6FZF0"/>
<organism evidence="1 2">
    <name type="scientific">Fischerella thermalis JSC-11</name>
    <dbReference type="NCBI Taxonomy" id="741277"/>
    <lineage>
        <taxon>Bacteria</taxon>
        <taxon>Bacillati</taxon>
        <taxon>Cyanobacteriota</taxon>
        <taxon>Cyanophyceae</taxon>
        <taxon>Nostocales</taxon>
        <taxon>Hapalosiphonaceae</taxon>
        <taxon>Fischerella</taxon>
    </lineage>
</organism>